<proteinExistence type="predicted"/>
<name>A0A9W7HH35_HIBTR</name>
<dbReference type="InterPro" id="IPR053151">
    <property type="entry name" value="RNase_H-like"/>
</dbReference>
<dbReference type="GO" id="GO:0004523">
    <property type="term" value="F:RNA-DNA hybrid ribonuclease activity"/>
    <property type="evidence" value="ECO:0007669"/>
    <property type="project" value="InterPro"/>
</dbReference>
<dbReference type="GO" id="GO:0003676">
    <property type="term" value="F:nucleic acid binding"/>
    <property type="evidence" value="ECO:0007669"/>
    <property type="project" value="InterPro"/>
</dbReference>
<dbReference type="PANTHER" id="PTHR47723:SF19">
    <property type="entry name" value="POLYNUCLEOTIDYL TRANSFERASE, RIBONUCLEASE H-LIKE SUPERFAMILY PROTEIN"/>
    <property type="match status" value="1"/>
</dbReference>
<feature type="transmembrane region" description="Helical" evidence="1">
    <location>
        <begin position="205"/>
        <end position="222"/>
    </location>
</feature>
<dbReference type="EMBL" id="BSYR01000012">
    <property type="protein sequence ID" value="GMI76797.1"/>
    <property type="molecule type" value="Genomic_DNA"/>
</dbReference>
<feature type="domain" description="Reverse transcriptase zinc-binding" evidence="3">
    <location>
        <begin position="85"/>
        <end position="172"/>
    </location>
</feature>
<keyword evidence="1" id="KW-0472">Membrane</keyword>
<dbReference type="OrthoDB" id="1742664at2759"/>
<keyword evidence="5" id="KW-1185">Reference proteome</keyword>
<dbReference type="InterPro" id="IPR002156">
    <property type="entry name" value="RNaseH_domain"/>
</dbReference>
<feature type="transmembrane region" description="Helical" evidence="1">
    <location>
        <begin position="168"/>
        <end position="185"/>
    </location>
</feature>
<dbReference type="Pfam" id="PF13456">
    <property type="entry name" value="RVT_3"/>
    <property type="match status" value="1"/>
</dbReference>
<evidence type="ECO:0000256" key="1">
    <source>
        <dbReference type="SAM" id="Phobius"/>
    </source>
</evidence>
<dbReference type="Gene3D" id="3.30.420.10">
    <property type="entry name" value="Ribonuclease H-like superfamily/Ribonuclease H"/>
    <property type="match status" value="1"/>
</dbReference>
<reference evidence="4" key="1">
    <citation type="submission" date="2023-05" db="EMBL/GenBank/DDBJ databases">
        <title>Genome and transcriptome analyses reveal genes involved in the formation of fine ridges on petal epidermal cells in Hibiscus trionum.</title>
        <authorList>
            <person name="Koshimizu S."/>
            <person name="Masuda S."/>
            <person name="Ishii T."/>
            <person name="Shirasu K."/>
            <person name="Hoshino A."/>
            <person name="Arita M."/>
        </authorList>
    </citation>
    <scope>NUCLEOTIDE SEQUENCE</scope>
    <source>
        <strain evidence="4">Hamamatsu line</strain>
    </source>
</reference>
<dbReference type="InterPro" id="IPR044730">
    <property type="entry name" value="RNase_H-like_dom_plant"/>
</dbReference>
<dbReference type="Pfam" id="PF13966">
    <property type="entry name" value="zf-RVT"/>
    <property type="match status" value="1"/>
</dbReference>
<dbReference type="Proteomes" id="UP001165190">
    <property type="component" value="Unassembled WGS sequence"/>
</dbReference>
<dbReference type="PANTHER" id="PTHR47723">
    <property type="entry name" value="OS05G0353850 PROTEIN"/>
    <property type="match status" value="1"/>
</dbReference>
<dbReference type="InterPro" id="IPR026960">
    <property type="entry name" value="RVT-Znf"/>
</dbReference>
<evidence type="ECO:0000259" key="2">
    <source>
        <dbReference type="Pfam" id="PF13456"/>
    </source>
</evidence>
<dbReference type="InterPro" id="IPR036397">
    <property type="entry name" value="RNaseH_sf"/>
</dbReference>
<feature type="domain" description="RNase H type-1" evidence="2">
    <location>
        <begin position="298"/>
        <end position="419"/>
    </location>
</feature>
<organism evidence="4 5">
    <name type="scientific">Hibiscus trionum</name>
    <name type="common">Flower of an hour</name>
    <dbReference type="NCBI Taxonomy" id="183268"/>
    <lineage>
        <taxon>Eukaryota</taxon>
        <taxon>Viridiplantae</taxon>
        <taxon>Streptophyta</taxon>
        <taxon>Embryophyta</taxon>
        <taxon>Tracheophyta</taxon>
        <taxon>Spermatophyta</taxon>
        <taxon>Magnoliopsida</taxon>
        <taxon>eudicotyledons</taxon>
        <taxon>Gunneridae</taxon>
        <taxon>Pentapetalae</taxon>
        <taxon>rosids</taxon>
        <taxon>malvids</taxon>
        <taxon>Malvales</taxon>
        <taxon>Malvaceae</taxon>
        <taxon>Malvoideae</taxon>
        <taxon>Hibiscus</taxon>
    </lineage>
</organism>
<evidence type="ECO:0000259" key="3">
    <source>
        <dbReference type="Pfam" id="PF13966"/>
    </source>
</evidence>
<comment type="caution">
    <text evidence="4">The sequence shown here is derived from an EMBL/GenBank/DDBJ whole genome shotgun (WGS) entry which is preliminary data.</text>
</comment>
<keyword evidence="1" id="KW-1133">Transmembrane helix</keyword>
<protein>
    <recommendedName>
        <fullName evidence="6">Reverse transcriptase zinc-binding domain-containing protein</fullName>
    </recommendedName>
</protein>
<evidence type="ECO:0000313" key="4">
    <source>
        <dbReference type="EMBL" id="GMI76797.1"/>
    </source>
</evidence>
<dbReference type="AlphaFoldDB" id="A0A9W7HH35"/>
<gene>
    <name evidence="4" type="ORF">HRI_001349000</name>
</gene>
<dbReference type="CDD" id="cd06222">
    <property type="entry name" value="RNase_H_like"/>
    <property type="match status" value="1"/>
</dbReference>
<dbReference type="SUPFAM" id="SSF53098">
    <property type="entry name" value="Ribonuclease H-like"/>
    <property type="match status" value="1"/>
</dbReference>
<evidence type="ECO:0008006" key="6">
    <source>
        <dbReference type="Google" id="ProtNLM"/>
    </source>
</evidence>
<accession>A0A9W7HH35</accession>
<keyword evidence="1" id="KW-0812">Transmembrane</keyword>
<sequence length="422" mass="48617">MWLGNLSLMEEFPRIYALATNKVGRIAEFRINTNNNWKWCIHLRRNLFGWEEQQWSEFMTKLSHFTACASGKDWVRWLGASDGIFSIKSLRSLSRNTTDDNSFWKRCVWLGLAPPKIEIFVWQAVWGRLPVKSELRKRGSTNLTNACCPLCNGAPETIRHLFIECTQVWKLWGIFCAMAGIAMVLPGDIKSLMESWVDLKETLRMEWLLMVPFAVLWSIWLMRNEIIFSKKSFDGVQLSSIIKLRLTFWYKAKFPDYPIPFEALVADFSLVSSWAMKKVVANPTMTWLPPPPGFLKLNTDGAMSTDLRCDIGCILRNDKGLILWQLSSSSESSPPACVELEAMCVGLSYFYNSGWEKRFRLILESDCKEAVDWCKNFSSPPAQVRQKIQVISEFVLKFGLCIRWIPRRCNIEADSLAKKEIG</sequence>
<evidence type="ECO:0000313" key="5">
    <source>
        <dbReference type="Proteomes" id="UP001165190"/>
    </source>
</evidence>
<dbReference type="InterPro" id="IPR012337">
    <property type="entry name" value="RNaseH-like_sf"/>
</dbReference>